<sequence length="192" mass="21500">MRLSPQKERDDIISVTTALSPYSDFSMIQPYILELAGARGTRVHRAIAAYALGFPALGLWDEDHGYFVSFASWLDNYVSEVLLVEKRLISPLGFTGQIDLVCILTDARLVVVDSKTPAIEAPTWKSQISAYCELAKVELMKKLSLMERPMLEGMALMLNKEGKAAKGIVYQYQADDFAAFLSALNSYRYFIL</sequence>
<gene>
    <name evidence="1" type="ORF">LCGC14_2854980</name>
</gene>
<proteinExistence type="predicted"/>
<dbReference type="EMBL" id="LAZR01055018">
    <property type="protein sequence ID" value="KKK77301.1"/>
    <property type="molecule type" value="Genomic_DNA"/>
</dbReference>
<accession>A0A0F9AY77</accession>
<reference evidence="1" key="1">
    <citation type="journal article" date="2015" name="Nature">
        <title>Complex archaea that bridge the gap between prokaryotes and eukaryotes.</title>
        <authorList>
            <person name="Spang A."/>
            <person name="Saw J.H."/>
            <person name="Jorgensen S.L."/>
            <person name="Zaremba-Niedzwiedzka K."/>
            <person name="Martijn J."/>
            <person name="Lind A.E."/>
            <person name="van Eijk R."/>
            <person name="Schleper C."/>
            <person name="Guy L."/>
            <person name="Ettema T.J."/>
        </authorList>
    </citation>
    <scope>NUCLEOTIDE SEQUENCE</scope>
</reference>
<organism evidence="1">
    <name type="scientific">marine sediment metagenome</name>
    <dbReference type="NCBI Taxonomy" id="412755"/>
    <lineage>
        <taxon>unclassified sequences</taxon>
        <taxon>metagenomes</taxon>
        <taxon>ecological metagenomes</taxon>
    </lineage>
</organism>
<dbReference type="AlphaFoldDB" id="A0A0F9AY77"/>
<evidence type="ECO:0008006" key="2">
    <source>
        <dbReference type="Google" id="ProtNLM"/>
    </source>
</evidence>
<evidence type="ECO:0000313" key="1">
    <source>
        <dbReference type="EMBL" id="KKK77301.1"/>
    </source>
</evidence>
<protein>
    <recommendedName>
        <fullName evidence="2">PD-(D/E)XK endonuclease-like domain-containing protein</fullName>
    </recommendedName>
</protein>
<name>A0A0F9AY77_9ZZZZ</name>
<comment type="caution">
    <text evidence="1">The sequence shown here is derived from an EMBL/GenBank/DDBJ whole genome shotgun (WGS) entry which is preliminary data.</text>
</comment>